<organism evidence="1 2">
    <name type="scientific">Chironomus riparius</name>
    <dbReference type="NCBI Taxonomy" id="315576"/>
    <lineage>
        <taxon>Eukaryota</taxon>
        <taxon>Metazoa</taxon>
        <taxon>Ecdysozoa</taxon>
        <taxon>Arthropoda</taxon>
        <taxon>Hexapoda</taxon>
        <taxon>Insecta</taxon>
        <taxon>Pterygota</taxon>
        <taxon>Neoptera</taxon>
        <taxon>Endopterygota</taxon>
        <taxon>Diptera</taxon>
        <taxon>Nematocera</taxon>
        <taxon>Chironomoidea</taxon>
        <taxon>Chironomidae</taxon>
        <taxon>Chironominae</taxon>
        <taxon>Chironomus</taxon>
    </lineage>
</organism>
<dbReference type="EMBL" id="OU895879">
    <property type="protein sequence ID" value="CAG9807521.1"/>
    <property type="molecule type" value="Genomic_DNA"/>
</dbReference>
<dbReference type="OrthoDB" id="7786319at2759"/>
<proteinExistence type="predicted"/>
<sequence>MLASKLLYGAEKYGLDKLKKICVDSMVENLSVENALEYFVLADRYNATYMLEMAALFIKKHHSDLSNDNEIWIKLSSNSKRKDVCFSTL</sequence>
<name>A0A9N9S3H2_9DIPT</name>
<dbReference type="Gene3D" id="3.30.710.10">
    <property type="entry name" value="Potassium Channel Kv1.1, Chain A"/>
    <property type="match status" value="1"/>
</dbReference>
<dbReference type="PANTHER" id="PTHR24413">
    <property type="entry name" value="SPECKLE-TYPE POZ PROTEIN"/>
    <property type="match status" value="1"/>
</dbReference>
<gene>
    <name evidence="1" type="ORF">CHIRRI_LOCUS10369</name>
</gene>
<dbReference type="Proteomes" id="UP001153620">
    <property type="component" value="Chromosome 3"/>
</dbReference>
<accession>A0A9N9S3H2</accession>
<evidence type="ECO:0000313" key="1">
    <source>
        <dbReference type="EMBL" id="CAG9807521.1"/>
    </source>
</evidence>
<protein>
    <submittedName>
        <fullName evidence="1">Uncharacterized protein</fullName>
    </submittedName>
</protein>
<keyword evidence="2" id="KW-1185">Reference proteome</keyword>
<evidence type="ECO:0000313" key="2">
    <source>
        <dbReference type="Proteomes" id="UP001153620"/>
    </source>
</evidence>
<reference evidence="1" key="2">
    <citation type="submission" date="2022-10" db="EMBL/GenBank/DDBJ databases">
        <authorList>
            <consortium name="ENA_rothamsted_submissions"/>
            <consortium name="culmorum"/>
            <person name="King R."/>
        </authorList>
    </citation>
    <scope>NUCLEOTIDE SEQUENCE</scope>
</reference>
<dbReference type="AlphaFoldDB" id="A0A9N9S3H2"/>
<reference evidence="1" key="1">
    <citation type="submission" date="2022-01" db="EMBL/GenBank/DDBJ databases">
        <authorList>
            <person name="King R."/>
        </authorList>
    </citation>
    <scope>NUCLEOTIDE SEQUENCE</scope>
</reference>
<dbReference type="InterPro" id="IPR011333">
    <property type="entry name" value="SKP1/BTB/POZ_sf"/>
</dbReference>